<proteinExistence type="predicted"/>
<gene>
    <name evidence="1" type="ORF">RPIT_01345</name>
</gene>
<dbReference type="EMBL" id="CP019605">
    <property type="protein sequence ID" value="AQP43627.1"/>
    <property type="molecule type" value="Genomic_DNA"/>
</dbReference>
<dbReference type="Proteomes" id="UP000188324">
    <property type="component" value="Chromosome"/>
</dbReference>
<evidence type="ECO:0000313" key="2">
    <source>
        <dbReference type="Proteomes" id="UP000188324"/>
    </source>
</evidence>
<dbReference type="RefSeq" id="WP_077339806.1">
    <property type="nucleotide sequence ID" value="NZ_FNPU01000008.1"/>
</dbReference>
<accession>A0A1Q2CBZ9</accession>
<evidence type="ECO:0000313" key="1">
    <source>
        <dbReference type="EMBL" id="AQP43627.1"/>
    </source>
</evidence>
<dbReference type="KEGG" id="tfl:RPIT_01345"/>
<name>A0A1Q2CBZ9_9ACTN</name>
<sequence>MPSGWRSFDADLLSAGDVGGIEGAPSGFADYVVARFADEDSAGCLLSAMTVTSVHPAGYVYGSENGSCGGSATLYAEVGGVWGVALAMQAMPECSALREAGIPEGLGIRCGHETGDREY</sequence>
<organism evidence="1 2">
    <name type="scientific">Tessaracoccus flavus</name>
    <dbReference type="NCBI Taxonomy" id="1610493"/>
    <lineage>
        <taxon>Bacteria</taxon>
        <taxon>Bacillati</taxon>
        <taxon>Actinomycetota</taxon>
        <taxon>Actinomycetes</taxon>
        <taxon>Propionibacteriales</taxon>
        <taxon>Propionibacteriaceae</taxon>
        <taxon>Tessaracoccus</taxon>
    </lineage>
</organism>
<protein>
    <submittedName>
        <fullName evidence="1">Uncharacterized protein</fullName>
    </submittedName>
</protein>
<keyword evidence="2" id="KW-1185">Reference proteome</keyword>
<reference evidence="1 2" key="1">
    <citation type="journal article" date="2016" name="Int. J. Syst. Evol. Microbiol.">
        <title>Tessaracoccus flavus sp. nov., isolated from the drainage system of a lindane-producing factory.</title>
        <authorList>
            <person name="Kumari R."/>
            <person name="Singh P."/>
            <person name="Schumann P."/>
            <person name="Lal R."/>
        </authorList>
    </citation>
    <scope>NUCLEOTIDE SEQUENCE [LARGE SCALE GENOMIC DNA]</scope>
    <source>
        <strain evidence="1 2">RP1T</strain>
    </source>
</reference>
<dbReference type="AlphaFoldDB" id="A0A1Q2CBZ9"/>